<dbReference type="RefSeq" id="WP_245804072.1">
    <property type="nucleotide sequence ID" value="NZ_FQWQ01000001.1"/>
</dbReference>
<dbReference type="Gene3D" id="3.30.70.260">
    <property type="match status" value="1"/>
</dbReference>
<keyword evidence="2" id="KW-1185">Reference proteome</keyword>
<gene>
    <name evidence="1" type="ORF">SAMN04488109_2416</name>
</gene>
<dbReference type="InterPro" id="IPR007454">
    <property type="entry name" value="UPF0250_YbeD-like"/>
</dbReference>
<evidence type="ECO:0008006" key="3">
    <source>
        <dbReference type="Google" id="ProtNLM"/>
    </source>
</evidence>
<dbReference type="SUPFAM" id="SSF117991">
    <property type="entry name" value="YbeD/HP0495-like"/>
    <property type="match status" value="1"/>
</dbReference>
<dbReference type="AlphaFoldDB" id="A0A1M5NN28"/>
<accession>A0A1M5NN28</accession>
<reference evidence="1 2" key="1">
    <citation type="submission" date="2016-11" db="EMBL/GenBank/DDBJ databases">
        <authorList>
            <person name="Jaros S."/>
            <person name="Januszkiewicz K."/>
            <person name="Wedrychowicz H."/>
        </authorList>
    </citation>
    <scope>NUCLEOTIDE SEQUENCE [LARGE SCALE GENOMIC DNA]</scope>
    <source>
        <strain evidence="1 2">DSM 24574</strain>
    </source>
</reference>
<organism evidence="1 2">
    <name type="scientific">Chryseolinea serpens</name>
    <dbReference type="NCBI Taxonomy" id="947013"/>
    <lineage>
        <taxon>Bacteria</taxon>
        <taxon>Pseudomonadati</taxon>
        <taxon>Bacteroidota</taxon>
        <taxon>Cytophagia</taxon>
        <taxon>Cytophagales</taxon>
        <taxon>Fulvivirgaceae</taxon>
        <taxon>Chryseolinea</taxon>
    </lineage>
</organism>
<dbReference type="EMBL" id="FQWQ01000001">
    <property type="protein sequence ID" value="SHG90589.1"/>
    <property type="molecule type" value="Genomic_DNA"/>
</dbReference>
<proteinExistence type="predicted"/>
<dbReference type="STRING" id="947013.SAMN04488109_2416"/>
<evidence type="ECO:0000313" key="2">
    <source>
        <dbReference type="Proteomes" id="UP000184212"/>
    </source>
</evidence>
<protein>
    <recommendedName>
        <fullName evidence="3">DUF493 domain-containing protein</fullName>
    </recommendedName>
</protein>
<dbReference type="Pfam" id="PF04359">
    <property type="entry name" value="DUF493"/>
    <property type="match status" value="1"/>
</dbReference>
<name>A0A1M5NN28_9BACT</name>
<sequence length="101" mass="11640">MPRLPSHWGALPFHMDQNWVDSFREKLDQHYAWPEIYVFKFIVPTGKEEQVKKLFPNNEATEKLSKQGNYTSVTIQAMMPSSDAVIELYQLAAEIEGIVAL</sequence>
<evidence type="ECO:0000313" key="1">
    <source>
        <dbReference type="EMBL" id="SHG90589.1"/>
    </source>
</evidence>
<dbReference type="Proteomes" id="UP000184212">
    <property type="component" value="Unassembled WGS sequence"/>
</dbReference>
<dbReference type="InterPro" id="IPR027471">
    <property type="entry name" value="YbeD-like_sf"/>
</dbReference>